<dbReference type="Gene3D" id="2.70.98.10">
    <property type="match status" value="1"/>
</dbReference>
<evidence type="ECO:0000256" key="4">
    <source>
        <dbReference type="ARBA" id="ARBA00023295"/>
    </source>
</evidence>
<evidence type="ECO:0000256" key="3">
    <source>
        <dbReference type="ARBA" id="ARBA00022801"/>
    </source>
</evidence>
<dbReference type="Proteomes" id="UP000255163">
    <property type="component" value="Unassembled WGS sequence"/>
</dbReference>
<evidence type="ECO:0000313" key="6">
    <source>
        <dbReference type="EMBL" id="STD18162.1"/>
    </source>
</evidence>
<dbReference type="GO" id="GO:0009341">
    <property type="term" value="C:beta-galactosidase complex"/>
    <property type="evidence" value="ECO:0007669"/>
    <property type="project" value="InterPro"/>
</dbReference>
<proteinExistence type="predicted"/>
<dbReference type="InterPro" id="IPR004199">
    <property type="entry name" value="B-gal_small/dom_5"/>
</dbReference>
<sequence length="100" mass="11756">MHTPYIFPTENGLRCDTRELVVGTHQLNGRFHFSVSRYSQQQLRETTHHHLLREEPGCWLNLDAFHMGVGGDDSWSPSVSPEFILQTRQLRYTFSWQQNP</sequence>
<dbReference type="EC" id="3.2.1.23" evidence="2"/>
<dbReference type="PANTHER" id="PTHR46323:SF2">
    <property type="entry name" value="BETA-GALACTOSIDASE"/>
    <property type="match status" value="1"/>
</dbReference>
<keyword evidence="3 6" id="KW-0378">Hydrolase</keyword>
<dbReference type="InterPro" id="IPR050347">
    <property type="entry name" value="Bact_Beta-galactosidase"/>
</dbReference>
<evidence type="ECO:0000256" key="2">
    <source>
        <dbReference type="ARBA" id="ARBA00012756"/>
    </source>
</evidence>
<dbReference type="AlphaFoldDB" id="A0A376F4E9"/>
<reference evidence="6 7" key="1">
    <citation type="submission" date="2018-06" db="EMBL/GenBank/DDBJ databases">
        <authorList>
            <consortium name="Pathogen Informatics"/>
            <person name="Doyle S."/>
        </authorList>
    </citation>
    <scope>NUCLEOTIDE SEQUENCE [LARGE SCALE GENOMIC DNA]</scope>
    <source>
        <strain evidence="6 7">NCTC12123</strain>
    </source>
</reference>
<dbReference type="SMART" id="SM01038">
    <property type="entry name" value="Bgal_small_N"/>
    <property type="match status" value="1"/>
</dbReference>
<dbReference type="InterPro" id="IPR014718">
    <property type="entry name" value="GH-type_carb-bd"/>
</dbReference>
<dbReference type="GO" id="GO:0005990">
    <property type="term" value="P:lactose catabolic process"/>
    <property type="evidence" value="ECO:0007669"/>
    <property type="project" value="TreeGrafter"/>
</dbReference>
<dbReference type="SUPFAM" id="SSF74650">
    <property type="entry name" value="Galactose mutarotase-like"/>
    <property type="match status" value="1"/>
</dbReference>
<feature type="domain" description="Beta galactosidase small chain/" evidence="5">
    <location>
        <begin position="1"/>
        <end position="97"/>
    </location>
</feature>
<dbReference type="PANTHER" id="PTHR46323">
    <property type="entry name" value="BETA-GALACTOSIDASE"/>
    <property type="match status" value="1"/>
</dbReference>
<dbReference type="Pfam" id="PF02929">
    <property type="entry name" value="Bgal_small_N"/>
    <property type="match status" value="1"/>
</dbReference>
<evidence type="ECO:0000256" key="1">
    <source>
        <dbReference type="ARBA" id="ARBA00001412"/>
    </source>
</evidence>
<gene>
    <name evidence="6" type="primary">lacZ_2</name>
    <name evidence="6" type="ORF">NCTC12123_00326</name>
</gene>
<protein>
    <recommendedName>
        <fullName evidence="2">beta-galactosidase</fullName>
        <ecNumber evidence="2">3.2.1.23</ecNumber>
    </recommendedName>
</protein>
<accession>A0A376F4E9</accession>
<dbReference type="InterPro" id="IPR011013">
    <property type="entry name" value="Gal_mutarotase_sf_dom"/>
</dbReference>
<name>A0A376F4E9_ENTAS</name>
<comment type="catalytic activity">
    <reaction evidence="1">
        <text>Hydrolysis of terminal non-reducing beta-D-galactose residues in beta-D-galactosides.</text>
        <dbReference type="EC" id="3.2.1.23"/>
    </reaction>
</comment>
<evidence type="ECO:0000313" key="7">
    <source>
        <dbReference type="Proteomes" id="UP000255163"/>
    </source>
</evidence>
<dbReference type="EMBL" id="UFYI01000007">
    <property type="protein sequence ID" value="STD18162.1"/>
    <property type="molecule type" value="Genomic_DNA"/>
</dbReference>
<dbReference type="GO" id="GO:0030246">
    <property type="term" value="F:carbohydrate binding"/>
    <property type="evidence" value="ECO:0007669"/>
    <property type="project" value="InterPro"/>
</dbReference>
<dbReference type="GO" id="GO:0004565">
    <property type="term" value="F:beta-galactosidase activity"/>
    <property type="evidence" value="ECO:0007669"/>
    <property type="project" value="UniProtKB-EC"/>
</dbReference>
<organism evidence="6 7">
    <name type="scientific">Enterobacter asburiae</name>
    <dbReference type="NCBI Taxonomy" id="61645"/>
    <lineage>
        <taxon>Bacteria</taxon>
        <taxon>Pseudomonadati</taxon>
        <taxon>Pseudomonadota</taxon>
        <taxon>Gammaproteobacteria</taxon>
        <taxon>Enterobacterales</taxon>
        <taxon>Enterobacteriaceae</taxon>
        <taxon>Enterobacter</taxon>
        <taxon>Enterobacter cloacae complex</taxon>
    </lineage>
</organism>
<keyword evidence="4 6" id="KW-0326">Glycosidase</keyword>
<evidence type="ECO:0000259" key="5">
    <source>
        <dbReference type="SMART" id="SM01038"/>
    </source>
</evidence>